<gene>
    <name evidence="1" type="ORF">SAMN04487861_101192</name>
</gene>
<proteinExistence type="predicted"/>
<organism evidence="1 2">
    <name type="scientific">Selenomonas ruminantium</name>
    <dbReference type="NCBI Taxonomy" id="971"/>
    <lineage>
        <taxon>Bacteria</taxon>
        <taxon>Bacillati</taxon>
        <taxon>Bacillota</taxon>
        <taxon>Negativicutes</taxon>
        <taxon>Selenomonadales</taxon>
        <taxon>Selenomonadaceae</taxon>
        <taxon>Selenomonas</taxon>
    </lineage>
</organism>
<reference evidence="1 2" key="1">
    <citation type="submission" date="2016-10" db="EMBL/GenBank/DDBJ databases">
        <authorList>
            <person name="de Groot N.N."/>
        </authorList>
    </citation>
    <scope>NUCLEOTIDE SEQUENCE [LARGE SCALE GENOMIC DNA]</scope>
    <source>
        <strain evidence="1 2">Z108</strain>
    </source>
</reference>
<sequence length="155" mass="18207">MYELDWQHFSATDFADLQTRLREAWQEILPGGEYYGQIRICDVCYDIQAEWLARGQGEDIFVTMSPFFPHDLASAEEPYQEMVEGMPFDTADDASIVYAREDFLALSYLRFCDDATQKIQQMLQKAVFAKALAQNTDFWERHDEKLRQKRGRLNE</sequence>
<name>A0A1I3BS44_SELRU</name>
<dbReference type="RefSeq" id="WP_075441565.1">
    <property type="nucleotide sequence ID" value="NZ_FOQK01000001.1"/>
</dbReference>
<dbReference type="AlphaFoldDB" id="A0A1I3BS44"/>
<dbReference type="EMBL" id="FOQK01000001">
    <property type="protein sequence ID" value="SFH65082.1"/>
    <property type="molecule type" value="Genomic_DNA"/>
</dbReference>
<dbReference type="OrthoDB" id="1665323at2"/>
<accession>A0A1I3BS44</accession>
<protein>
    <submittedName>
        <fullName evidence="1">Uncharacterized protein</fullName>
    </submittedName>
</protein>
<evidence type="ECO:0000313" key="2">
    <source>
        <dbReference type="Proteomes" id="UP000183639"/>
    </source>
</evidence>
<evidence type="ECO:0000313" key="1">
    <source>
        <dbReference type="EMBL" id="SFH65082.1"/>
    </source>
</evidence>
<dbReference type="Proteomes" id="UP000183639">
    <property type="component" value="Unassembled WGS sequence"/>
</dbReference>